<feature type="non-terminal residue" evidence="1">
    <location>
        <position position="207"/>
    </location>
</feature>
<reference evidence="1 2" key="1">
    <citation type="journal article" date="2018" name="Sci. Rep.">
        <title>Comparative analysis of the Pocillopora damicornis genome highlights role of immune system in coral evolution.</title>
        <authorList>
            <person name="Cunning R."/>
            <person name="Bay R.A."/>
            <person name="Gillette P."/>
            <person name="Baker A.C."/>
            <person name="Traylor-Knowles N."/>
        </authorList>
    </citation>
    <scope>NUCLEOTIDE SEQUENCE [LARGE SCALE GENOMIC DNA]</scope>
    <source>
        <strain evidence="1">RSMAS</strain>
        <tissue evidence="1">Whole animal</tissue>
    </source>
</reference>
<dbReference type="OrthoDB" id="5969833at2759"/>
<comment type="caution">
    <text evidence="1">The sequence shown here is derived from an EMBL/GenBank/DDBJ whole genome shotgun (WGS) entry which is preliminary data.</text>
</comment>
<gene>
    <name evidence="1" type="ORF">pdam_00020626</name>
</gene>
<proteinExistence type="predicted"/>
<sequence>YLLLELDLNVYLNGGSSFVLVFGQALPPEVESARADFGMKTVAGLKRINTFNLIGRIPASDAPGKVIVTVHSSTGRILGKTDFYYYDRDRETLLRLVREPKLQSEFFCHWADFMVDKTKRGQDLSQPSAGFSPPNQVLRVLVRIAAKYTDQQLFELFFNSPAAGRAVFLAYKLMRRFSEENWYDQEFPPTVDWLVIGAEKALRRLSK</sequence>
<keyword evidence="2" id="KW-1185">Reference proteome</keyword>
<dbReference type="AlphaFoldDB" id="A0A3M6UHU0"/>
<dbReference type="Proteomes" id="UP000275408">
    <property type="component" value="Unassembled WGS sequence"/>
</dbReference>
<protein>
    <submittedName>
        <fullName evidence="1">Uncharacterized protein</fullName>
    </submittedName>
</protein>
<evidence type="ECO:0000313" key="2">
    <source>
        <dbReference type="Proteomes" id="UP000275408"/>
    </source>
</evidence>
<feature type="non-terminal residue" evidence="1">
    <location>
        <position position="1"/>
    </location>
</feature>
<accession>A0A3M6UHU0</accession>
<organism evidence="1 2">
    <name type="scientific">Pocillopora damicornis</name>
    <name type="common">Cauliflower coral</name>
    <name type="synonym">Millepora damicornis</name>
    <dbReference type="NCBI Taxonomy" id="46731"/>
    <lineage>
        <taxon>Eukaryota</taxon>
        <taxon>Metazoa</taxon>
        <taxon>Cnidaria</taxon>
        <taxon>Anthozoa</taxon>
        <taxon>Hexacorallia</taxon>
        <taxon>Scleractinia</taxon>
        <taxon>Astrocoeniina</taxon>
        <taxon>Pocilloporidae</taxon>
        <taxon>Pocillopora</taxon>
    </lineage>
</organism>
<name>A0A3M6UHU0_POCDA</name>
<dbReference type="EMBL" id="RCHS01001491">
    <property type="protein sequence ID" value="RMX53196.1"/>
    <property type="molecule type" value="Genomic_DNA"/>
</dbReference>
<evidence type="ECO:0000313" key="1">
    <source>
        <dbReference type="EMBL" id="RMX53196.1"/>
    </source>
</evidence>